<protein>
    <recommendedName>
        <fullName evidence="3">N-acetyltransferase domain-containing protein</fullName>
    </recommendedName>
</protein>
<dbReference type="PANTHER" id="PTHR42791">
    <property type="entry name" value="GNAT FAMILY ACETYLTRANSFERASE"/>
    <property type="match status" value="1"/>
</dbReference>
<dbReference type="EMBL" id="KB445556">
    <property type="protein sequence ID" value="EMC95807.1"/>
    <property type="molecule type" value="Genomic_DNA"/>
</dbReference>
<gene>
    <name evidence="1" type="ORF">BAUCODRAFT_24807</name>
</gene>
<dbReference type="RefSeq" id="XP_007676735.1">
    <property type="nucleotide sequence ID" value="XM_007678545.1"/>
</dbReference>
<dbReference type="AlphaFoldDB" id="M2LN80"/>
<name>M2LN80_BAUPA</name>
<dbReference type="SUPFAM" id="SSF55729">
    <property type="entry name" value="Acyl-CoA N-acyltransferases (Nat)"/>
    <property type="match status" value="1"/>
</dbReference>
<dbReference type="OrthoDB" id="2115692at2759"/>
<organism evidence="1 2">
    <name type="scientific">Baudoinia panamericana (strain UAMH 10762)</name>
    <name type="common">Angels' share fungus</name>
    <name type="synonym">Baudoinia compniacensis (strain UAMH 10762)</name>
    <dbReference type="NCBI Taxonomy" id="717646"/>
    <lineage>
        <taxon>Eukaryota</taxon>
        <taxon>Fungi</taxon>
        <taxon>Dikarya</taxon>
        <taxon>Ascomycota</taxon>
        <taxon>Pezizomycotina</taxon>
        <taxon>Dothideomycetes</taxon>
        <taxon>Dothideomycetidae</taxon>
        <taxon>Mycosphaerellales</taxon>
        <taxon>Teratosphaeriaceae</taxon>
        <taxon>Baudoinia</taxon>
    </lineage>
</organism>
<evidence type="ECO:0008006" key="3">
    <source>
        <dbReference type="Google" id="ProtNLM"/>
    </source>
</evidence>
<reference evidence="1 2" key="1">
    <citation type="journal article" date="2012" name="PLoS Pathog.">
        <title>Diverse lifestyles and strategies of plant pathogenesis encoded in the genomes of eighteen Dothideomycetes fungi.</title>
        <authorList>
            <person name="Ohm R.A."/>
            <person name="Feau N."/>
            <person name="Henrissat B."/>
            <person name="Schoch C.L."/>
            <person name="Horwitz B.A."/>
            <person name="Barry K.W."/>
            <person name="Condon B.J."/>
            <person name="Copeland A.C."/>
            <person name="Dhillon B."/>
            <person name="Glaser F."/>
            <person name="Hesse C.N."/>
            <person name="Kosti I."/>
            <person name="LaButti K."/>
            <person name="Lindquist E.A."/>
            <person name="Lucas S."/>
            <person name="Salamov A.A."/>
            <person name="Bradshaw R.E."/>
            <person name="Ciuffetti L."/>
            <person name="Hamelin R.C."/>
            <person name="Kema G.H.J."/>
            <person name="Lawrence C."/>
            <person name="Scott J.A."/>
            <person name="Spatafora J.W."/>
            <person name="Turgeon B.G."/>
            <person name="de Wit P.J.G.M."/>
            <person name="Zhong S."/>
            <person name="Goodwin S.B."/>
            <person name="Grigoriev I.V."/>
        </authorList>
    </citation>
    <scope>NUCLEOTIDE SEQUENCE [LARGE SCALE GENOMIC DNA]</scope>
    <source>
        <strain evidence="1 2">UAMH 10762</strain>
    </source>
</reference>
<dbReference type="PANTHER" id="PTHR42791:SF1">
    <property type="entry name" value="N-ACETYLTRANSFERASE DOMAIN-CONTAINING PROTEIN"/>
    <property type="match status" value="1"/>
</dbReference>
<dbReference type="GeneID" id="19110230"/>
<sequence length="150" mass="17727">MAPHEDLKLAEPRFRIRGAEVEDVPAMTDVFFHSFNAPFWRYFIADNPVNRKWWDDSWTMGIQNPTDRSFVVEDTDKSNRIVAFSRWMIPQADGKLDRLWPELPGEWDQGVAGAFFGGMEENRVELMGKRPHWCRAYHIFKHWSRLTLSL</sequence>
<proteinExistence type="predicted"/>
<dbReference type="InterPro" id="IPR016181">
    <property type="entry name" value="Acyl_CoA_acyltransferase"/>
</dbReference>
<dbReference type="InterPro" id="IPR052523">
    <property type="entry name" value="Trichothecene_AcTrans"/>
</dbReference>
<dbReference type="Gene3D" id="3.40.630.30">
    <property type="match status" value="1"/>
</dbReference>
<accession>M2LN80</accession>
<dbReference type="HOGENOM" id="CLU_060131_6_4_1"/>
<keyword evidence="2" id="KW-1185">Reference proteome</keyword>
<dbReference type="OMA" id="NRENIMG"/>
<evidence type="ECO:0000313" key="1">
    <source>
        <dbReference type="EMBL" id="EMC95807.1"/>
    </source>
</evidence>
<dbReference type="Proteomes" id="UP000011761">
    <property type="component" value="Unassembled WGS sequence"/>
</dbReference>
<dbReference type="eggNOG" id="ENOG502RVHI">
    <property type="taxonomic scope" value="Eukaryota"/>
</dbReference>
<evidence type="ECO:0000313" key="2">
    <source>
        <dbReference type="Proteomes" id="UP000011761"/>
    </source>
</evidence>
<dbReference type="KEGG" id="bcom:BAUCODRAFT_24807"/>